<dbReference type="GO" id="GO:0030313">
    <property type="term" value="C:cell envelope"/>
    <property type="evidence" value="ECO:0007669"/>
    <property type="project" value="TreeGrafter"/>
</dbReference>
<keyword evidence="7" id="KW-1185">Reference proteome</keyword>
<feature type="compositionally biased region" description="Basic and acidic residues" evidence="3">
    <location>
        <begin position="33"/>
        <end position="61"/>
    </location>
</feature>
<name>A1ZCV6_MICM2</name>
<dbReference type="AlphaFoldDB" id="A1ZCV6"/>
<dbReference type="NCBIfam" id="TIGR01730">
    <property type="entry name" value="RND_mfp"/>
    <property type="match status" value="1"/>
</dbReference>
<dbReference type="PANTHER" id="PTHR30097:SF4">
    <property type="entry name" value="SLR6042 PROTEIN"/>
    <property type="match status" value="1"/>
</dbReference>
<dbReference type="Gene3D" id="2.40.30.170">
    <property type="match status" value="1"/>
</dbReference>
<dbReference type="eggNOG" id="COG0845">
    <property type="taxonomic scope" value="Bacteria"/>
</dbReference>
<dbReference type="InterPro" id="IPR058792">
    <property type="entry name" value="Beta-barrel_RND_2"/>
</dbReference>
<evidence type="ECO:0000259" key="4">
    <source>
        <dbReference type="Pfam" id="PF25919"/>
    </source>
</evidence>
<comment type="similarity">
    <text evidence="1">Belongs to the membrane fusion protein (MFP) (TC 8.A.1) family.</text>
</comment>
<dbReference type="InterPro" id="IPR058790">
    <property type="entry name" value="BSH_CusB"/>
</dbReference>
<dbReference type="InterPro" id="IPR006143">
    <property type="entry name" value="RND_pump_MFP"/>
</dbReference>
<evidence type="ECO:0000313" key="7">
    <source>
        <dbReference type="Proteomes" id="UP000004095"/>
    </source>
</evidence>
<dbReference type="Gene3D" id="1.10.287.470">
    <property type="entry name" value="Helix hairpin bin"/>
    <property type="match status" value="1"/>
</dbReference>
<gene>
    <name evidence="6" type="ORF">M23134_05001</name>
</gene>
<dbReference type="GO" id="GO:0022857">
    <property type="term" value="F:transmembrane transporter activity"/>
    <property type="evidence" value="ECO:0007669"/>
    <property type="project" value="InterPro"/>
</dbReference>
<evidence type="ECO:0000256" key="3">
    <source>
        <dbReference type="SAM" id="MobiDB-lite"/>
    </source>
</evidence>
<reference evidence="6 7" key="1">
    <citation type="submission" date="2007-01" db="EMBL/GenBank/DDBJ databases">
        <authorList>
            <person name="Haygood M."/>
            <person name="Podell S."/>
            <person name="Anderson C."/>
            <person name="Hopkinson B."/>
            <person name="Roe K."/>
            <person name="Barbeau K."/>
            <person name="Gaasterland T."/>
            <person name="Ferriera S."/>
            <person name="Johnson J."/>
            <person name="Kravitz S."/>
            <person name="Beeson K."/>
            <person name="Sutton G."/>
            <person name="Rogers Y.-H."/>
            <person name="Friedman R."/>
            <person name="Frazier M."/>
            <person name="Venter J.C."/>
        </authorList>
    </citation>
    <scope>NUCLEOTIDE SEQUENCE [LARGE SCALE GENOMIC DNA]</scope>
    <source>
        <strain evidence="6 7">ATCC 23134</strain>
    </source>
</reference>
<dbReference type="EMBL" id="AAWS01000002">
    <property type="protein sequence ID" value="EAY31495.1"/>
    <property type="molecule type" value="Genomic_DNA"/>
</dbReference>
<dbReference type="GO" id="GO:0016020">
    <property type="term" value="C:membrane"/>
    <property type="evidence" value="ECO:0007669"/>
    <property type="project" value="InterPro"/>
</dbReference>
<comment type="caution">
    <text evidence="6">The sequence shown here is derived from an EMBL/GenBank/DDBJ whole genome shotgun (WGS) entry which is preliminary data.</text>
</comment>
<dbReference type="PANTHER" id="PTHR30097">
    <property type="entry name" value="CATION EFFLUX SYSTEM PROTEIN CUSB"/>
    <property type="match status" value="1"/>
</dbReference>
<dbReference type="Pfam" id="PF25919">
    <property type="entry name" value="BSH_CusB"/>
    <property type="match status" value="1"/>
</dbReference>
<dbReference type="InterPro" id="IPR051909">
    <property type="entry name" value="MFP_Cation_Efflux"/>
</dbReference>
<dbReference type="Pfam" id="PF25954">
    <property type="entry name" value="Beta-barrel_RND_2"/>
    <property type="match status" value="1"/>
</dbReference>
<evidence type="ECO:0000256" key="1">
    <source>
        <dbReference type="ARBA" id="ARBA00009477"/>
    </source>
</evidence>
<evidence type="ECO:0000256" key="2">
    <source>
        <dbReference type="ARBA" id="ARBA00022448"/>
    </source>
</evidence>
<dbReference type="GO" id="GO:0060003">
    <property type="term" value="P:copper ion export"/>
    <property type="evidence" value="ECO:0007669"/>
    <property type="project" value="TreeGrafter"/>
</dbReference>
<evidence type="ECO:0000313" key="6">
    <source>
        <dbReference type="EMBL" id="EAY31495.1"/>
    </source>
</evidence>
<dbReference type="GO" id="GO:0015679">
    <property type="term" value="P:plasma membrane copper ion transport"/>
    <property type="evidence" value="ECO:0007669"/>
    <property type="project" value="TreeGrafter"/>
</dbReference>
<dbReference type="RefSeq" id="WP_002693131.1">
    <property type="nucleotide sequence ID" value="NZ_AAWS01000002.1"/>
</dbReference>
<protein>
    <submittedName>
        <fullName evidence="6">Cation efflux system protein, putative</fullName>
    </submittedName>
</protein>
<evidence type="ECO:0000259" key="5">
    <source>
        <dbReference type="Pfam" id="PF25954"/>
    </source>
</evidence>
<keyword evidence="2" id="KW-0813">Transport</keyword>
<proteinExistence type="inferred from homology"/>
<sequence length="413" mass="45459">MKHTNLYIIISVVLAFANACKSPEGKGTANKKAVQEAKVGGKENKEHDHTHPHAHEAKKAEGIHLSKAQASTVGLEFGGLSKVKINDFITATGTLGLPPNAYSSVSAKADGFIKGSQKYVEGAYIKQGTVIAYLENPEFILKQQKYLEIKAELVYLKQEMARQQTLLKAKAGVQKNVQKLRSEVAIKQAQLEGMAKFLHYLGINTAQLTTQNIRRQVAITAPMSGYITSINMHNGVYVAPSRELMEIVDEGHLHIELDVFEKDVALVAEEQKITYSVPALGKKQYRGTVHVIGKEFNKANKTVRIHGHLQKVRPRFIKDLFVTAKIWLNNQSVDALSDEAIIRDGTATFVFAGKAHGKGELEFIPIKVITGTTDNGYTSVKLMDKIPAGMRLVTKGAYYVYAQSKAGEVGHEH</sequence>
<accession>A1ZCV6</accession>
<feature type="domain" description="CusB-like barrel-sandwich hybrid" evidence="4">
    <location>
        <begin position="103"/>
        <end position="247"/>
    </location>
</feature>
<dbReference type="SUPFAM" id="SSF111369">
    <property type="entry name" value="HlyD-like secretion proteins"/>
    <property type="match status" value="1"/>
</dbReference>
<feature type="domain" description="CusB-like beta-barrel" evidence="5">
    <location>
        <begin position="255"/>
        <end position="311"/>
    </location>
</feature>
<feature type="region of interest" description="Disordered" evidence="3">
    <location>
        <begin position="23"/>
        <end position="61"/>
    </location>
</feature>
<organism evidence="6 7">
    <name type="scientific">Microscilla marina ATCC 23134</name>
    <dbReference type="NCBI Taxonomy" id="313606"/>
    <lineage>
        <taxon>Bacteria</taxon>
        <taxon>Pseudomonadati</taxon>
        <taxon>Bacteroidota</taxon>
        <taxon>Cytophagia</taxon>
        <taxon>Cytophagales</taxon>
        <taxon>Microscillaceae</taxon>
        <taxon>Microscilla</taxon>
    </lineage>
</organism>
<dbReference type="OrthoDB" id="9814657at2"/>
<dbReference type="Gene3D" id="2.40.50.100">
    <property type="match status" value="1"/>
</dbReference>
<dbReference type="Proteomes" id="UP000004095">
    <property type="component" value="Unassembled WGS sequence"/>
</dbReference>